<protein>
    <submittedName>
        <fullName evidence="2">Uncharacterized protein</fullName>
    </submittedName>
</protein>
<reference evidence="2 3" key="2">
    <citation type="journal article" date="2010" name="Nucleic Acids Res.">
        <title>BeetleBase in 2010: revisions to provide comprehensive genomic information for Tribolium castaneum.</title>
        <authorList>
            <person name="Kim H.S."/>
            <person name="Murphy T."/>
            <person name="Xia J."/>
            <person name="Caragea D."/>
            <person name="Park Y."/>
            <person name="Beeman R.W."/>
            <person name="Lorenzen M.D."/>
            <person name="Butcher S."/>
            <person name="Manak J.R."/>
            <person name="Brown S.J."/>
        </authorList>
    </citation>
    <scope>GENOME REANNOTATION</scope>
    <source>
        <strain evidence="2 3">Georgia GA2</strain>
    </source>
</reference>
<name>D6X2E9_TRICA</name>
<sequence>MSHTLESFCKSKLKSLIECQSVTIGNELNSNREHNSHTHRHRTKQKPDMKIDVSDGGSWGVDRTLAVRIVVPSVCRRRLRSVTDRDEKHKKNNKIRTVARKNNGRFLSPIADRTQIEKLNHDPFRRIAYSFCCTADGEHVMPLDNEGIG</sequence>
<evidence type="ECO:0000313" key="3">
    <source>
        <dbReference type="Proteomes" id="UP000007266"/>
    </source>
</evidence>
<dbReference type="EMBL" id="KQ971372">
    <property type="protein sequence ID" value="EFA10259.1"/>
    <property type="molecule type" value="Genomic_DNA"/>
</dbReference>
<gene>
    <name evidence="2" type="primary">GLEAN_12459</name>
    <name evidence="2" type="ORF">TcasGA2_TC012459</name>
</gene>
<feature type="region of interest" description="Disordered" evidence="1">
    <location>
        <begin position="28"/>
        <end position="49"/>
    </location>
</feature>
<accession>D6X2E9</accession>
<organism evidence="2 3">
    <name type="scientific">Tribolium castaneum</name>
    <name type="common">Red flour beetle</name>
    <dbReference type="NCBI Taxonomy" id="7070"/>
    <lineage>
        <taxon>Eukaryota</taxon>
        <taxon>Metazoa</taxon>
        <taxon>Ecdysozoa</taxon>
        <taxon>Arthropoda</taxon>
        <taxon>Hexapoda</taxon>
        <taxon>Insecta</taxon>
        <taxon>Pterygota</taxon>
        <taxon>Neoptera</taxon>
        <taxon>Endopterygota</taxon>
        <taxon>Coleoptera</taxon>
        <taxon>Polyphaga</taxon>
        <taxon>Cucujiformia</taxon>
        <taxon>Tenebrionidae</taxon>
        <taxon>Tenebrionidae incertae sedis</taxon>
        <taxon>Tribolium</taxon>
    </lineage>
</organism>
<evidence type="ECO:0000313" key="2">
    <source>
        <dbReference type="EMBL" id="EFA10259.1"/>
    </source>
</evidence>
<proteinExistence type="predicted"/>
<reference evidence="2 3" key="1">
    <citation type="journal article" date="2008" name="Nature">
        <title>The genome of the model beetle and pest Tribolium castaneum.</title>
        <authorList>
            <consortium name="Tribolium Genome Sequencing Consortium"/>
            <person name="Richards S."/>
            <person name="Gibbs R.A."/>
            <person name="Weinstock G.M."/>
            <person name="Brown S.J."/>
            <person name="Denell R."/>
            <person name="Beeman R.W."/>
            <person name="Gibbs R."/>
            <person name="Beeman R.W."/>
            <person name="Brown S.J."/>
            <person name="Bucher G."/>
            <person name="Friedrich M."/>
            <person name="Grimmelikhuijzen C.J."/>
            <person name="Klingler M."/>
            <person name="Lorenzen M."/>
            <person name="Richards S."/>
            <person name="Roth S."/>
            <person name="Schroder R."/>
            <person name="Tautz D."/>
            <person name="Zdobnov E.M."/>
            <person name="Muzny D."/>
            <person name="Gibbs R.A."/>
            <person name="Weinstock G.M."/>
            <person name="Attaway T."/>
            <person name="Bell S."/>
            <person name="Buhay C.J."/>
            <person name="Chandrabose M.N."/>
            <person name="Chavez D."/>
            <person name="Clerk-Blankenburg K.P."/>
            <person name="Cree A."/>
            <person name="Dao M."/>
            <person name="Davis C."/>
            <person name="Chacko J."/>
            <person name="Dinh H."/>
            <person name="Dugan-Rocha S."/>
            <person name="Fowler G."/>
            <person name="Garner T.T."/>
            <person name="Garnes J."/>
            <person name="Gnirke A."/>
            <person name="Hawes A."/>
            <person name="Hernandez J."/>
            <person name="Hines S."/>
            <person name="Holder M."/>
            <person name="Hume J."/>
            <person name="Jhangiani S.N."/>
            <person name="Joshi V."/>
            <person name="Khan Z.M."/>
            <person name="Jackson L."/>
            <person name="Kovar C."/>
            <person name="Kowis A."/>
            <person name="Lee S."/>
            <person name="Lewis L.R."/>
            <person name="Margolis J."/>
            <person name="Morgan M."/>
            <person name="Nazareth L.V."/>
            <person name="Nguyen N."/>
            <person name="Okwuonu G."/>
            <person name="Parker D."/>
            <person name="Richards S."/>
            <person name="Ruiz S.J."/>
            <person name="Santibanez J."/>
            <person name="Savard J."/>
            <person name="Scherer S.E."/>
            <person name="Schneider B."/>
            <person name="Sodergren E."/>
            <person name="Tautz D."/>
            <person name="Vattahil S."/>
            <person name="Villasana D."/>
            <person name="White C.S."/>
            <person name="Wright R."/>
            <person name="Park Y."/>
            <person name="Beeman R.W."/>
            <person name="Lord J."/>
            <person name="Oppert B."/>
            <person name="Lorenzen M."/>
            <person name="Brown S."/>
            <person name="Wang L."/>
            <person name="Savard J."/>
            <person name="Tautz D."/>
            <person name="Richards S."/>
            <person name="Weinstock G."/>
            <person name="Gibbs R.A."/>
            <person name="Liu Y."/>
            <person name="Worley K."/>
            <person name="Weinstock G."/>
            <person name="Elsik C.G."/>
            <person name="Reese J.T."/>
            <person name="Elhaik E."/>
            <person name="Landan G."/>
            <person name="Graur D."/>
            <person name="Arensburger P."/>
            <person name="Atkinson P."/>
            <person name="Beeman R.W."/>
            <person name="Beidler J."/>
            <person name="Brown S.J."/>
            <person name="Demuth J.P."/>
            <person name="Drury D.W."/>
            <person name="Du Y.Z."/>
            <person name="Fujiwara H."/>
            <person name="Lorenzen M."/>
            <person name="Maselli V."/>
            <person name="Osanai M."/>
            <person name="Park Y."/>
            <person name="Robertson H.M."/>
            <person name="Tu Z."/>
            <person name="Wang J.J."/>
            <person name="Wang S."/>
            <person name="Richards S."/>
            <person name="Song H."/>
            <person name="Zhang L."/>
            <person name="Sodergren E."/>
            <person name="Werner D."/>
            <person name="Stanke M."/>
            <person name="Morgenstern B."/>
            <person name="Solovyev V."/>
            <person name="Kosarev P."/>
            <person name="Brown G."/>
            <person name="Chen H.C."/>
            <person name="Ermolaeva O."/>
            <person name="Hlavina W."/>
            <person name="Kapustin Y."/>
            <person name="Kiryutin B."/>
            <person name="Kitts P."/>
            <person name="Maglott D."/>
            <person name="Pruitt K."/>
            <person name="Sapojnikov V."/>
            <person name="Souvorov A."/>
            <person name="Mackey A.J."/>
            <person name="Waterhouse R.M."/>
            <person name="Wyder S."/>
            <person name="Zdobnov E.M."/>
            <person name="Zdobnov E.M."/>
            <person name="Wyder S."/>
            <person name="Kriventseva E.V."/>
            <person name="Kadowaki T."/>
            <person name="Bork P."/>
            <person name="Aranda M."/>
            <person name="Bao R."/>
            <person name="Beermann A."/>
            <person name="Berns N."/>
            <person name="Bolognesi R."/>
            <person name="Bonneton F."/>
            <person name="Bopp D."/>
            <person name="Brown S.J."/>
            <person name="Bucher G."/>
            <person name="Butts T."/>
            <person name="Chaumot A."/>
            <person name="Denell R.E."/>
            <person name="Ferrier D.E."/>
            <person name="Friedrich M."/>
            <person name="Gordon C.M."/>
            <person name="Jindra M."/>
            <person name="Klingler M."/>
            <person name="Lan Q."/>
            <person name="Lattorff H.M."/>
            <person name="Laudet V."/>
            <person name="von Levetsow C."/>
            <person name="Liu Z."/>
            <person name="Lutz R."/>
            <person name="Lynch J.A."/>
            <person name="da Fonseca R.N."/>
            <person name="Posnien N."/>
            <person name="Reuter R."/>
            <person name="Roth S."/>
            <person name="Savard J."/>
            <person name="Schinko J.B."/>
            <person name="Schmitt C."/>
            <person name="Schoppmeier M."/>
            <person name="Schroder R."/>
            <person name="Shippy T.D."/>
            <person name="Simonnet F."/>
            <person name="Marques-Souza H."/>
            <person name="Tautz D."/>
            <person name="Tomoyasu Y."/>
            <person name="Trauner J."/>
            <person name="Van der Zee M."/>
            <person name="Vervoort M."/>
            <person name="Wittkopp N."/>
            <person name="Wimmer E.A."/>
            <person name="Yang X."/>
            <person name="Jones A.K."/>
            <person name="Sattelle D.B."/>
            <person name="Ebert P.R."/>
            <person name="Nelson D."/>
            <person name="Scott J.G."/>
            <person name="Beeman R.W."/>
            <person name="Muthukrishnan S."/>
            <person name="Kramer K.J."/>
            <person name="Arakane Y."/>
            <person name="Beeman R.W."/>
            <person name="Zhu Q."/>
            <person name="Hogenkamp D."/>
            <person name="Dixit R."/>
            <person name="Oppert B."/>
            <person name="Jiang H."/>
            <person name="Zou Z."/>
            <person name="Marshall J."/>
            <person name="Elpidina E."/>
            <person name="Vinokurov K."/>
            <person name="Oppert C."/>
            <person name="Zou Z."/>
            <person name="Evans J."/>
            <person name="Lu Z."/>
            <person name="Zhao P."/>
            <person name="Sumathipala N."/>
            <person name="Altincicek B."/>
            <person name="Vilcinskas A."/>
            <person name="Williams M."/>
            <person name="Hultmark D."/>
            <person name="Hetru C."/>
            <person name="Jiang H."/>
            <person name="Grimmelikhuijzen C.J."/>
            <person name="Hauser F."/>
            <person name="Cazzamali G."/>
            <person name="Williamson M."/>
            <person name="Park Y."/>
            <person name="Li B."/>
            <person name="Tanaka Y."/>
            <person name="Predel R."/>
            <person name="Neupert S."/>
            <person name="Schachtner J."/>
            <person name="Verleyen P."/>
            <person name="Raible F."/>
            <person name="Bork P."/>
            <person name="Friedrich M."/>
            <person name="Walden K.K."/>
            <person name="Robertson H.M."/>
            <person name="Angeli S."/>
            <person name="Foret S."/>
            <person name="Bucher G."/>
            <person name="Schuetz S."/>
            <person name="Maleszka R."/>
            <person name="Wimmer E.A."/>
            <person name="Beeman R.W."/>
            <person name="Lorenzen M."/>
            <person name="Tomoyasu Y."/>
            <person name="Miller S.C."/>
            <person name="Grossmann D."/>
            <person name="Bucher G."/>
        </authorList>
    </citation>
    <scope>NUCLEOTIDE SEQUENCE [LARGE SCALE GENOMIC DNA]</scope>
    <source>
        <strain evidence="2 3">Georgia GA2</strain>
    </source>
</reference>
<dbReference type="InParanoid" id="D6X2E9"/>
<keyword evidence="3" id="KW-1185">Reference proteome</keyword>
<dbReference type="HOGENOM" id="CLU_1752085_0_0_1"/>
<dbReference type="Proteomes" id="UP000007266">
    <property type="component" value="Linkage group 9"/>
</dbReference>
<dbReference type="AlphaFoldDB" id="D6X2E9"/>
<evidence type="ECO:0000256" key="1">
    <source>
        <dbReference type="SAM" id="MobiDB-lite"/>
    </source>
</evidence>